<proteinExistence type="predicted"/>
<keyword evidence="1" id="KW-0812">Transmembrane</keyword>
<dbReference type="Gramene" id="OPUNC05G08290.1">
    <property type="protein sequence ID" value="OPUNC05G08290.1"/>
    <property type="gene ID" value="OPUNC05G08290"/>
</dbReference>
<evidence type="ECO:0000313" key="3">
    <source>
        <dbReference type="Proteomes" id="UP000026962"/>
    </source>
</evidence>
<dbReference type="AlphaFoldDB" id="A0A0E0L0E9"/>
<keyword evidence="1" id="KW-0472">Membrane</keyword>
<feature type="transmembrane region" description="Helical" evidence="1">
    <location>
        <begin position="20"/>
        <end position="41"/>
    </location>
</feature>
<evidence type="ECO:0000313" key="2">
    <source>
        <dbReference type="EnsemblPlants" id="OPUNC05G08290.1"/>
    </source>
</evidence>
<accession>A0A0E0L0E9</accession>
<reference evidence="2" key="1">
    <citation type="submission" date="2015-04" db="UniProtKB">
        <authorList>
            <consortium name="EnsemblPlants"/>
        </authorList>
    </citation>
    <scope>IDENTIFICATION</scope>
</reference>
<evidence type="ECO:0000256" key="1">
    <source>
        <dbReference type="SAM" id="Phobius"/>
    </source>
</evidence>
<organism evidence="2">
    <name type="scientific">Oryza punctata</name>
    <name type="common">Red rice</name>
    <dbReference type="NCBI Taxonomy" id="4537"/>
    <lineage>
        <taxon>Eukaryota</taxon>
        <taxon>Viridiplantae</taxon>
        <taxon>Streptophyta</taxon>
        <taxon>Embryophyta</taxon>
        <taxon>Tracheophyta</taxon>
        <taxon>Spermatophyta</taxon>
        <taxon>Magnoliopsida</taxon>
        <taxon>Liliopsida</taxon>
        <taxon>Poales</taxon>
        <taxon>Poaceae</taxon>
        <taxon>BOP clade</taxon>
        <taxon>Oryzoideae</taxon>
        <taxon>Oryzeae</taxon>
        <taxon>Oryzinae</taxon>
        <taxon>Oryza</taxon>
    </lineage>
</organism>
<reference evidence="2" key="2">
    <citation type="submission" date="2018-05" db="EMBL/GenBank/DDBJ databases">
        <title>OpunRS2 (Oryza punctata Reference Sequence Version 2).</title>
        <authorList>
            <person name="Zhang J."/>
            <person name="Kudrna D."/>
            <person name="Lee S."/>
            <person name="Talag J."/>
            <person name="Welchert J."/>
            <person name="Wing R.A."/>
        </authorList>
    </citation>
    <scope>NUCLEOTIDE SEQUENCE [LARGE SCALE GENOMIC DNA]</scope>
</reference>
<sequence>MTLSVAPWAGPGVRPIKEITLAAALLAFGALGTIGGILMAANRVGSDRAQGYKASSEELMFSNHLTATCCRLIPTTTSDYSYLDFLGGWGRKASQWKADLKAIIADLAQEGK</sequence>
<protein>
    <submittedName>
        <fullName evidence="2">Uncharacterized protein</fullName>
    </submittedName>
</protein>
<keyword evidence="1" id="KW-1133">Transmembrane helix</keyword>
<keyword evidence="3" id="KW-1185">Reference proteome</keyword>
<dbReference type="Proteomes" id="UP000026962">
    <property type="component" value="Chromosome 5"/>
</dbReference>
<dbReference type="HOGENOM" id="CLU_2149984_0_0_1"/>
<name>A0A0E0L0E9_ORYPU</name>
<dbReference type="EnsemblPlants" id="OPUNC05G08290.1">
    <property type="protein sequence ID" value="OPUNC05G08290.1"/>
    <property type="gene ID" value="OPUNC05G08290"/>
</dbReference>